<name>A0AAU8JH97_9CYAN</name>
<evidence type="ECO:0000256" key="4">
    <source>
        <dbReference type="ARBA" id="ARBA00023078"/>
    </source>
</evidence>
<feature type="domain" description="CpcD-like" evidence="7">
    <location>
        <begin position="17"/>
        <end position="75"/>
    </location>
</feature>
<accession>A0AAU8JH97</accession>
<dbReference type="GO" id="GO:0031676">
    <property type="term" value="C:plasma membrane-derived thylakoid membrane"/>
    <property type="evidence" value="ECO:0007669"/>
    <property type="project" value="UniProtKB-SubCell"/>
</dbReference>
<keyword evidence="2" id="KW-0042">Antenna complex</keyword>
<evidence type="ECO:0000256" key="6">
    <source>
        <dbReference type="PROSITE-ProRule" id="PRU00771"/>
    </source>
</evidence>
<organism evidence="8">
    <name type="scientific">Planktothricoides raciborskii GIHE-MW2</name>
    <dbReference type="NCBI Taxonomy" id="2792601"/>
    <lineage>
        <taxon>Bacteria</taxon>
        <taxon>Bacillati</taxon>
        <taxon>Cyanobacteriota</taxon>
        <taxon>Cyanophyceae</taxon>
        <taxon>Oscillatoriophycideae</taxon>
        <taxon>Oscillatoriales</taxon>
        <taxon>Oscillatoriaceae</taxon>
        <taxon>Planktothricoides</taxon>
    </lineage>
</organism>
<keyword evidence="5" id="KW-0472">Membrane</keyword>
<keyword evidence="4" id="KW-0793">Thylakoid</keyword>
<dbReference type="GO" id="GO:0030089">
    <property type="term" value="C:phycobilisome"/>
    <property type="evidence" value="ECO:0007669"/>
    <property type="project" value="UniProtKB-UniRule"/>
</dbReference>
<evidence type="ECO:0000256" key="5">
    <source>
        <dbReference type="ARBA" id="ARBA00023136"/>
    </source>
</evidence>
<dbReference type="PROSITE" id="PS51441">
    <property type="entry name" value="CPCD_LIKE"/>
    <property type="match status" value="1"/>
</dbReference>
<comment type="subcellular location">
    <subcellularLocation>
        <location evidence="1">Cellular thylakoid membrane</location>
        <topology evidence="1">Peripheral membrane protein</topology>
        <orientation evidence="1">Cytoplasmic side</orientation>
    </subcellularLocation>
</comment>
<evidence type="ECO:0000256" key="3">
    <source>
        <dbReference type="ARBA" id="ARBA00022738"/>
    </source>
</evidence>
<dbReference type="EMBL" id="CP159837">
    <property type="protein sequence ID" value="XCM38199.1"/>
    <property type="molecule type" value="Genomic_DNA"/>
</dbReference>
<dbReference type="InterPro" id="IPR008213">
    <property type="entry name" value="CpcD-like_dom"/>
</dbReference>
<dbReference type="AlphaFoldDB" id="A0AAU8JH97"/>
<dbReference type="RefSeq" id="WP_054466503.1">
    <property type="nucleotide sequence ID" value="NZ_CP159837.1"/>
</dbReference>
<keyword evidence="3 6" id="KW-0605">Phycobilisome</keyword>
<dbReference type="SMART" id="SM01094">
    <property type="entry name" value="CpcD"/>
    <property type="match status" value="1"/>
</dbReference>
<proteinExistence type="predicted"/>
<protein>
    <submittedName>
        <fullName evidence="8">Phycobilisome linker polypeptide</fullName>
    </submittedName>
</protein>
<evidence type="ECO:0000313" key="8">
    <source>
        <dbReference type="EMBL" id="XCM38199.1"/>
    </source>
</evidence>
<reference evidence="8" key="1">
    <citation type="submission" date="2024-07" db="EMBL/GenBank/DDBJ databases">
        <authorList>
            <person name="Kim Y.J."/>
            <person name="Jeong J.Y."/>
        </authorList>
    </citation>
    <scope>NUCLEOTIDE SEQUENCE</scope>
    <source>
        <strain evidence="8">GIHE-MW2</strain>
    </source>
</reference>
<gene>
    <name evidence="8" type="ORF">ABWT76_001031</name>
</gene>
<evidence type="ECO:0000256" key="1">
    <source>
        <dbReference type="ARBA" id="ARBA00004445"/>
    </source>
</evidence>
<sequence length="84" mass="9227">MLGQVAGGNQANVIGANRLFRYEVTGLRQNDQTDLQNHAIRQGSSVFITVPYSRMNDEMRRITRLGGTIVSIHPVTSPESAAEN</sequence>
<evidence type="ECO:0000256" key="2">
    <source>
        <dbReference type="ARBA" id="ARBA00022549"/>
    </source>
</evidence>
<dbReference type="Pfam" id="PF01383">
    <property type="entry name" value="CpcD"/>
    <property type="match status" value="1"/>
</dbReference>
<evidence type="ECO:0000259" key="7">
    <source>
        <dbReference type="PROSITE" id="PS51441"/>
    </source>
</evidence>